<feature type="compositionally biased region" description="Basic and acidic residues" evidence="1">
    <location>
        <begin position="266"/>
        <end position="279"/>
    </location>
</feature>
<dbReference type="Pfam" id="PF09133">
    <property type="entry name" value="SANTA"/>
    <property type="match status" value="1"/>
</dbReference>
<dbReference type="OrthoDB" id="118550at2759"/>
<evidence type="ECO:0000256" key="1">
    <source>
        <dbReference type="SAM" id="MobiDB-lite"/>
    </source>
</evidence>
<dbReference type="Proteomes" id="UP000236161">
    <property type="component" value="Unassembled WGS sequence"/>
</dbReference>
<dbReference type="EMBL" id="KZ451913">
    <property type="protein sequence ID" value="PKA62807.1"/>
    <property type="molecule type" value="Genomic_DNA"/>
</dbReference>
<sequence length="432" mass="47238">MPLTNLKLAISCRGESVKIFSSGPIVKRHDAYTVEAADGMVIRILGFINKTRTIDNGFSLEVCRIFLTGFPTTWVNLANESSWSKSSRFEALESASGSAELSANSSKTINFEFPVQSENGNANISPSTPSTPVFGSKTLLDAIQKFVTHLSVPNTAHMASKGQEFCDLPNKAMLDVAAQQDDATIGINMRSDDTIDNASEYHEAGHSEGAGCQTHDVHVDGVGAAKKASRRSNSVKANLRSIMGPNPKKKYSQTTRNIKKAKKAEALKDMEHGEHKESCGSRPEPTRMPNHKDVHNAPLIRSKRKALSISSPETPNLKRSRPGRLLVPPFGSSSEIVSLGAQSRPSTQSKGKALSVSSPMLLNLKRSRSGRLLIPPLDSSSRILYGAVRLQCCFYVSILMLKYFVPLSYIFLMEMSSCCYFIKLFNEGIIHI</sequence>
<dbReference type="STRING" id="1088818.A0A2I0B4T7"/>
<reference evidence="3 4" key="1">
    <citation type="journal article" date="2017" name="Nature">
        <title>The Apostasia genome and the evolution of orchids.</title>
        <authorList>
            <person name="Zhang G.Q."/>
            <person name="Liu K.W."/>
            <person name="Li Z."/>
            <person name="Lohaus R."/>
            <person name="Hsiao Y.Y."/>
            <person name="Niu S.C."/>
            <person name="Wang J.Y."/>
            <person name="Lin Y.C."/>
            <person name="Xu Q."/>
            <person name="Chen L.J."/>
            <person name="Yoshida K."/>
            <person name="Fujiwara S."/>
            <person name="Wang Z.W."/>
            <person name="Zhang Y.Q."/>
            <person name="Mitsuda N."/>
            <person name="Wang M."/>
            <person name="Liu G.H."/>
            <person name="Pecoraro L."/>
            <person name="Huang H.X."/>
            <person name="Xiao X.J."/>
            <person name="Lin M."/>
            <person name="Wu X.Y."/>
            <person name="Wu W.L."/>
            <person name="Chen Y.Y."/>
            <person name="Chang S.B."/>
            <person name="Sakamoto S."/>
            <person name="Ohme-Takagi M."/>
            <person name="Yagi M."/>
            <person name="Zeng S.J."/>
            <person name="Shen C.Y."/>
            <person name="Yeh C.M."/>
            <person name="Luo Y.B."/>
            <person name="Tsai W.C."/>
            <person name="Van de Peer Y."/>
            <person name="Liu Z.J."/>
        </authorList>
    </citation>
    <scope>NUCLEOTIDE SEQUENCE [LARGE SCALE GENOMIC DNA]</scope>
    <source>
        <strain evidence="4">cv. Shenzhen</strain>
        <tissue evidence="3">Stem</tissue>
    </source>
</reference>
<name>A0A2I0B4T7_9ASPA</name>
<dbReference type="InterPro" id="IPR015216">
    <property type="entry name" value="SANTA"/>
</dbReference>
<feature type="region of interest" description="Disordered" evidence="1">
    <location>
        <begin position="266"/>
        <end position="324"/>
    </location>
</feature>
<dbReference type="PANTHER" id="PTHR35311:SF1">
    <property type="entry name" value="PROTEIN EMBRYO DEFECTIVE 1674"/>
    <property type="match status" value="1"/>
</dbReference>
<dbReference type="InterPro" id="IPR053090">
    <property type="entry name" value="Centromere_KNL-2_homolog"/>
</dbReference>
<feature type="domain" description="SANTA" evidence="2">
    <location>
        <begin position="17"/>
        <end position="76"/>
    </location>
</feature>
<dbReference type="PANTHER" id="PTHR35311">
    <property type="entry name" value="KINETOCHORE-ASSOCIATED PROTEIN KNL-2 HOMOLOG"/>
    <property type="match status" value="1"/>
</dbReference>
<organism evidence="3 4">
    <name type="scientific">Apostasia shenzhenica</name>
    <dbReference type="NCBI Taxonomy" id="1088818"/>
    <lineage>
        <taxon>Eukaryota</taxon>
        <taxon>Viridiplantae</taxon>
        <taxon>Streptophyta</taxon>
        <taxon>Embryophyta</taxon>
        <taxon>Tracheophyta</taxon>
        <taxon>Spermatophyta</taxon>
        <taxon>Magnoliopsida</taxon>
        <taxon>Liliopsida</taxon>
        <taxon>Asparagales</taxon>
        <taxon>Orchidaceae</taxon>
        <taxon>Apostasioideae</taxon>
        <taxon>Apostasia</taxon>
    </lineage>
</organism>
<keyword evidence="4" id="KW-1185">Reference proteome</keyword>
<proteinExistence type="predicted"/>
<evidence type="ECO:0000259" key="2">
    <source>
        <dbReference type="Pfam" id="PF09133"/>
    </source>
</evidence>
<gene>
    <name evidence="3" type="ORF">AXF42_Ash019390</name>
</gene>
<dbReference type="AlphaFoldDB" id="A0A2I0B4T7"/>
<evidence type="ECO:0000313" key="3">
    <source>
        <dbReference type="EMBL" id="PKA62807.1"/>
    </source>
</evidence>
<accession>A0A2I0B4T7</accession>
<protein>
    <recommendedName>
        <fullName evidence="2">SANTA domain-containing protein</fullName>
    </recommendedName>
</protein>
<evidence type="ECO:0000313" key="4">
    <source>
        <dbReference type="Proteomes" id="UP000236161"/>
    </source>
</evidence>